<dbReference type="Proteomes" id="UP000315349">
    <property type="component" value="Chromosome"/>
</dbReference>
<proteinExistence type="inferred from homology"/>
<dbReference type="EMBL" id="CP036299">
    <property type="protein sequence ID" value="QDV31390.1"/>
    <property type="molecule type" value="Genomic_DNA"/>
</dbReference>
<keyword evidence="6" id="KW-1185">Reference proteome</keyword>
<dbReference type="KEGG" id="peh:Spb1_33340"/>
<reference evidence="5 6" key="1">
    <citation type="submission" date="2019-02" db="EMBL/GenBank/DDBJ databases">
        <title>Deep-cultivation of Planctomycetes and their phenomic and genomic characterization uncovers novel biology.</title>
        <authorList>
            <person name="Wiegand S."/>
            <person name="Jogler M."/>
            <person name="Boedeker C."/>
            <person name="Pinto D."/>
            <person name="Vollmers J."/>
            <person name="Rivas-Marin E."/>
            <person name="Kohn T."/>
            <person name="Peeters S.H."/>
            <person name="Heuer A."/>
            <person name="Rast P."/>
            <person name="Oberbeckmann S."/>
            <person name="Bunk B."/>
            <person name="Jeske O."/>
            <person name="Meyerdierks A."/>
            <person name="Storesund J.E."/>
            <person name="Kallscheuer N."/>
            <person name="Luecker S."/>
            <person name="Lage O.M."/>
            <person name="Pohl T."/>
            <person name="Merkel B.J."/>
            <person name="Hornburger P."/>
            <person name="Mueller R.-W."/>
            <person name="Bruemmer F."/>
            <person name="Labrenz M."/>
            <person name="Spormann A.M."/>
            <person name="Op den Camp H."/>
            <person name="Overmann J."/>
            <person name="Amann R."/>
            <person name="Jetten M.S.M."/>
            <person name="Mascher T."/>
            <person name="Medema M.H."/>
            <person name="Devos D.P."/>
            <person name="Kaster A.-K."/>
            <person name="Ovreas L."/>
            <person name="Rohde M."/>
            <person name="Galperin M.Y."/>
            <person name="Jogler C."/>
        </authorList>
    </citation>
    <scope>NUCLEOTIDE SEQUENCE [LARGE SCALE GENOMIC DNA]</scope>
    <source>
        <strain evidence="5 6">Spb1</strain>
    </source>
</reference>
<protein>
    <submittedName>
        <fullName evidence="5">3-oxoacyl-[acyl-carrier-protein] synthase 2</fullName>
        <ecNumber evidence="5">2.3.1.179</ecNumber>
    </submittedName>
</protein>
<dbReference type="PANTHER" id="PTHR11712">
    <property type="entry name" value="POLYKETIDE SYNTHASE-RELATED"/>
    <property type="match status" value="1"/>
</dbReference>
<dbReference type="GO" id="GO:0005829">
    <property type="term" value="C:cytosol"/>
    <property type="evidence" value="ECO:0007669"/>
    <property type="project" value="TreeGrafter"/>
</dbReference>
<dbReference type="InterPro" id="IPR014031">
    <property type="entry name" value="Ketoacyl_synth_C"/>
</dbReference>
<dbReference type="PANTHER" id="PTHR11712:SF336">
    <property type="entry name" value="3-OXOACYL-[ACYL-CARRIER-PROTEIN] SYNTHASE, MITOCHONDRIAL"/>
    <property type="match status" value="1"/>
</dbReference>
<evidence type="ECO:0000256" key="3">
    <source>
        <dbReference type="RuleBase" id="RU003694"/>
    </source>
</evidence>
<dbReference type="SMART" id="SM00825">
    <property type="entry name" value="PKS_KS"/>
    <property type="match status" value="1"/>
</dbReference>
<dbReference type="Pfam" id="PF00109">
    <property type="entry name" value="ketoacyl-synt"/>
    <property type="match status" value="1"/>
</dbReference>
<keyword evidence="5" id="KW-0012">Acyltransferase</keyword>
<dbReference type="InterPro" id="IPR020841">
    <property type="entry name" value="PKS_Beta-ketoAc_synthase_dom"/>
</dbReference>
<dbReference type="GO" id="GO:0004315">
    <property type="term" value="F:3-oxoacyl-[acyl-carrier-protein] synthase activity"/>
    <property type="evidence" value="ECO:0007669"/>
    <property type="project" value="UniProtKB-EC"/>
</dbReference>
<dbReference type="EC" id="2.3.1.179" evidence="5"/>
<dbReference type="InterPro" id="IPR000794">
    <property type="entry name" value="Beta-ketoacyl_synthase"/>
</dbReference>
<accession>A0A518GS23</accession>
<dbReference type="InterPro" id="IPR016039">
    <property type="entry name" value="Thiolase-like"/>
</dbReference>
<dbReference type="CDD" id="cd00834">
    <property type="entry name" value="KAS_I_II"/>
    <property type="match status" value="1"/>
</dbReference>
<evidence type="ECO:0000313" key="6">
    <source>
        <dbReference type="Proteomes" id="UP000315349"/>
    </source>
</evidence>
<feature type="domain" description="Ketosynthase family 3 (KS3)" evidence="4">
    <location>
        <begin position="21"/>
        <end position="447"/>
    </location>
</feature>
<evidence type="ECO:0000313" key="5">
    <source>
        <dbReference type="EMBL" id="QDV31390.1"/>
    </source>
</evidence>
<comment type="similarity">
    <text evidence="1 3">Belongs to the thiolase-like superfamily. Beta-ketoacyl-ACP synthases family.</text>
</comment>
<dbReference type="GO" id="GO:0006633">
    <property type="term" value="P:fatty acid biosynthetic process"/>
    <property type="evidence" value="ECO:0007669"/>
    <property type="project" value="TreeGrafter"/>
</dbReference>
<dbReference type="Pfam" id="PF02801">
    <property type="entry name" value="Ketoacyl-synt_C"/>
    <property type="match status" value="1"/>
</dbReference>
<name>A0A518GS23_9PLAN</name>
<evidence type="ECO:0000256" key="1">
    <source>
        <dbReference type="ARBA" id="ARBA00008467"/>
    </source>
</evidence>
<evidence type="ECO:0000259" key="4">
    <source>
        <dbReference type="PROSITE" id="PS52004"/>
    </source>
</evidence>
<dbReference type="AlphaFoldDB" id="A0A518GS23"/>
<evidence type="ECO:0000256" key="2">
    <source>
        <dbReference type="ARBA" id="ARBA00022679"/>
    </source>
</evidence>
<dbReference type="Gene3D" id="3.40.47.10">
    <property type="match status" value="2"/>
</dbReference>
<dbReference type="PROSITE" id="PS52004">
    <property type="entry name" value="KS3_2"/>
    <property type="match status" value="1"/>
</dbReference>
<dbReference type="SUPFAM" id="SSF53901">
    <property type="entry name" value="Thiolase-like"/>
    <property type="match status" value="2"/>
</dbReference>
<sequence length="448" mass="46871">MAQALTVGDKTHAMSLKSKSAQDIVITGVGIVSPVGIGLSALTENLRAGATGISKSKFFPGFASPDAVTAEIGDFNEETAKKIYLKEVRRSIKLMCRDIQLGVASALMALEDSKLNMESIDHTRMGVEFGANLMLSEPAVLGGPAVAMSEITGDASFKGWGEAGYSKMEPLWLLRYLPNMPACHISIASDARGPSNSLTLDEASGNVVIGEAVRILQRGAADIMITGATGSYSHPVRTLHLALVKTLLASSPAEPARRSRPFEKDRSGFVVGEGAGTLILETRAHAEARGATIYGRVLSTGAATCVNPDGQPRYQDAVKGALKAALRSAEMEPTDIGHYNAHAAGLPEADAAEARAINEVFGSYRVPVTAPKSYVGNSSAGSGLVELMTSLAGVKAGFIPRTLNYETPDPACDVSIVTDPGVSPALKTFVSMNVTRKGQAAAVIIEVE</sequence>
<gene>
    <name evidence="5" type="primary">fabF_2</name>
    <name evidence="5" type="ORF">Spb1_33340</name>
</gene>
<dbReference type="InterPro" id="IPR014030">
    <property type="entry name" value="Ketoacyl_synth_N"/>
</dbReference>
<organism evidence="5 6">
    <name type="scientific">Planctopirus ephydatiae</name>
    <dbReference type="NCBI Taxonomy" id="2528019"/>
    <lineage>
        <taxon>Bacteria</taxon>
        <taxon>Pseudomonadati</taxon>
        <taxon>Planctomycetota</taxon>
        <taxon>Planctomycetia</taxon>
        <taxon>Planctomycetales</taxon>
        <taxon>Planctomycetaceae</taxon>
        <taxon>Planctopirus</taxon>
    </lineage>
</organism>
<keyword evidence="2 3" id="KW-0808">Transferase</keyword>